<proteinExistence type="predicted"/>
<dbReference type="Proteomes" id="UP000276133">
    <property type="component" value="Unassembled WGS sequence"/>
</dbReference>
<reference evidence="1 2" key="1">
    <citation type="journal article" date="2018" name="Sci. Rep.">
        <title>Genomic signatures of local adaptation to the degree of environmental predictability in rotifers.</title>
        <authorList>
            <person name="Franch-Gras L."/>
            <person name="Hahn C."/>
            <person name="Garcia-Roger E.M."/>
            <person name="Carmona M.J."/>
            <person name="Serra M."/>
            <person name="Gomez A."/>
        </authorList>
    </citation>
    <scope>NUCLEOTIDE SEQUENCE [LARGE SCALE GENOMIC DNA]</scope>
    <source>
        <strain evidence="1">HYR1</strain>
    </source>
</reference>
<accession>A0A3M7SA74</accession>
<evidence type="ECO:0000313" key="1">
    <source>
        <dbReference type="EMBL" id="RNA32704.1"/>
    </source>
</evidence>
<organism evidence="1 2">
    <name type="scientific">Brachionus plicatilis</name>
    <name type="common">Marine rotifer</name>
    <name type="synonym">Brachionus muelleri</name>
    <dbReference type="NCBI Taxonomy" id="10195"/>
    <lineage>
        <taxon>Eukaryota</taxon>
        <taxon>Metazoa</taxon>
        <taxon>Spiralia</taxon>
        <taxon>Gnathifera</taxon>
        <taxon>Rotifera</taxon>
        <taxon>Eurotatoria</taxon>
        <taxon>Monogononta</taxon>
        <taxon>Pseudotrocha</taxon>
        <taxon>Ploima</taxon>
        <taxon>Brachionidae</taxon>
        <taxon>Brachionus</taxon>
    </lineage>
</organism>
<evidence type="ECO:0000313" key="2">
    <source>
        <dbReference type="Proteomes" id="UP000276133"/>
    </source>
</evidence>
<protein>
    <submittedName>
        <fullName evidence="1">Uncharacterized protein</fullName>
    </submittedName>
</protein>
<gene>
    <name evidence="1" type="ORF">BpHYR1_038821</name>
</gene>
<name>A0A3M7SA74_BRAPC</name>
<dbReference type="AlphaFoldDB" id="A0A3M7SA74"/>
<sequence>MHIGNEYSINSCLKVKSLKSCPSTDLDFNVSRWKSYLERKKIHLAVIINIDMGSIIEVVVVLDTQSEKKLVDDIIPKPIIKLEDFTIADQCILCFTLPLRKSINMFTNSLQRWRLITLYKNCIIF</sequence>
<keyword evidence="2" id="KW-1185">Reference proteome</keyword>
<comment type="caution">
    <text evidence="1">The sequence shown here is derived from an EMBL/GenBank/DDBJ whole genome shotgun (WGS) entry which is preliminary data.</text>
</comment>
<dbReference type="EMBL" id="REGN01001758">
    <property type="protein sequence ID" value="RNA32704.1"/>
    <property type="molecule type" value="Genomic_DNA"/>
</dbReference>